<dbReference type="InterPro" id="IPR019752">
    <property type="entry name" value="Pyrv/ketoisovalerate_OxRed_cat"/>
</dbReference>
<dbReference type="GO" id="GO:0016903">
    <property type="term" value="F:oxidoreductase activity, acting on the aldehyde or oxo group of donors"/>
    <property type="evidence" value="ECO:0007669"/>
    <property type="project" value="InterPro"/>
</dbReference>
<reference evidence="3 4" key="1">
    <citation type="submission" date="2020-08" db="EMBL/GenBank/DDBJ databases">
        <title>Genome sequence of Diaphorobacter ruginosibacter DSM 27467T.</title>
        <authorList>
            <person name="Hyun D.-W."/>
            <person name="Bae J.-W."/>
        </authorList>
    </citation>
    <scope>NUCLEOTIDE SEQUENCE [LARGE SCALE GENOMIC DNA]</scope>
    <source>
        <strain evidence="3 4">DSM 27467</strain>
    </source>
</reference>
<dbReference type="Pfam" id="PF01558">
    <property type="entry name" value="POR"/>
    <property type="match status" value="1"/>
</dbReference>
<organism evidence="3 4">
    <name type="scientific">Diaphorobacter ruginosibacter</name>
    <dbReference type="NCBI Taxonomy" id="1715720"/>
    <lineage>
        <taxon>Bacteria</taxon>
        <taxon>Pseudomonadati</taxon>
        <taxon>Pseudomonadota</taxon>
        <taxon>Betaproteobacteria</taxon>
        <taxon>Burkholderiales</taxon>
        <taxon>Comamonadaceae</taxon>
        <taxon>Diaphorobacter</taxon>
    </lineage>
</organism>
<accession>A0A7G9RTM7</accession>
<dbReference type="PANTHER" id="PTHR48084">
    <property type="entry name" value="2-OXOGLUTARATE OXIDOREDUCTASE SUBUNIT KORB-RELATED"/>
    <property type="match status" value="1"/>
</dbReference>
<name>A0A7G9RTM7_9BURK</name>
<dbReference type="InterPro" id="IPR029061">
    <property type="entry name" value="THDP-binding"/>
</dbReference>
<dbReference type="InterPro" id="IPR002869">
    <property type="entry name" value="Pyrv_flavodox_OxRed_cen"/>
</dbReference>
<evidence type="ECO:0000256" key="1">
    <source>
        <dbReference type="ARBA" id="ARBA00023002"/>
    </source>
</evidence>
<keyword evidence="1" id="KW-0560">Oxidoreductase</keyword>
<keyword evidence="3" id="KW-0670">Pyruvate</keyword>
<dbReference type="PANTHER" id="PTHR48084:SF3">
    <property type="entry name" value="SUBUNIT OF PYRUVATE:FLAVODOXIN OXIDOREDUCTASE"/>
    <property type="match status" value="1"/>
</dbReference>
<sequence>MSDLSVTSQLRNVDLEDKYTADEGTAYLTGVQALVRLPMVQKRRDRAAGLNTAGYITGYRGSPLGTFDDQLVKARKHLEKHDITFIPGVNEDLAATAVWGTQQAEIGGDGKFDGVFSIWYGKGPGVDRSGDAFRHGNLAGSSRHGGVLVLMGDDHTCESSTTCHQSEYALMDAQIPILSPAGVPEVVPYGLLGWALSRYSGAWVGMKCIKDTADASGSVCIDDAQLRIAMPDWDGAPEDGLNIRLPDTPHAQEFRLVNYKLDAARAFARANRIDRVAFGSREGARTGIVTSGKSWLDLRQALADLGIDEARARQLGLAVYKVGMVWPLEPIGLREFALGLEQVIVIEEKRGLIEGQIKEILYGEADAPRVIGKRDEQGAKLLRTELALDASMIAQVVGSRLAAADPSLKEVVQQLAQRRPQVASVDVMSRSFYFCAGCPHNTSTRIPDGSRAYAGIGCSWMAQTMGRDTLGYTQMGAEGMAWVGEAPFSRRTHMFQNMGDGTYFHSGLLAVRAAVAAKTNITFKLLYNDAVAMTGGQRHDGPLDPIRMTHQVHAEGVVRIAVVTDEPGKYDGVTGWAPGVTVHHRDELDAVQRTLREIEGTTVLVYDQTCAAEKRRRRKRGTFPDPDKRVVINPEVCEGCGDCGVQSNCVAVVPLETELGRKRSIDQSACNKDFSCIKGFCPSFVTVSGGALRKGASSQGDSDAGLLLPEPVLPDLRQGVYSLVITGVGGTGVVTIGALLGMAAHLEGKGTGVLDMAGLAQKGGSVWTHMRFGTSNDAIAAVRVAPGGADAVVGCDLVVAASANTLAMTRKAATRVLLNSQEVMPGAFVQNPDLQFPANPLVQTVARAVGAENVQVIDAGSLALALCGDSIATNLFMLGAAWQRGMIPVSAEAIERAIELNGAAVKMNIAAFRWGRRHAVHPEDVVNHAFAGKPRGSGKAVSLAPQSLDALVDRRSQMLTEYQNAAYARRYRVLVDEVRAAEARILPGSDALARAVAQGFHKVMAYKDEYEVARLHASPAFAEQLKAQFEDGHRLTFHLAPPGMSRIDQRTGRPAKSEWGGWMMHGFRLLARLKGLRGTAFDVFGRTEERRHERALVDSYEAMIRQMVAGLRADQHALALQIAQAVMKVRGFGPVKEAHRVAYEKEVAMLLERLRHPLPGTQRAAA</sequence>
<dbReference type="NCBIfam" id="NF009589">
    <property type="entry name" value="PRK13030.1"/>
    <property type="match status" value="1"/>
</dbReference>
<evidence type="ECO:0000313" key="4">
    <source>
        <dbReference type="Proteomes" id="UP000515811"/>
    </source>
</evidence>
<dbReference type="KEGG" id="drg:H9K76_09210"/>
<dbReference type="InterPro" id="IPR017896">
    <property type="entry name" value="4Fe4S_Fe-S-bd"/>
</dbReference>
<evidence type="ECO:0000313" key="3">
    <source>
        <dbReference type="EMBL" id="QNN58952.1"/>
    </source>
</evidence>
<evidence type="ECO:0000259" key="2">
    <source>
        <dbReference type="PROSITE" id="PS51379"/>
    </source>
</evidence>
<dbReference type="CDD" id="cd07034">
    <property type="entry name" value="TPP_PYR_PFOR_IOR-alpha_like"/>
    <property type="match status" value="1"/>
</dbReference>
<keyword evidence="4" id="KW-1185">Reference proteome</keyword>
<dbReference type="Pfam" id="PF20169">
    <property type="entry name" value="DUF6537"/>
    <property type="match status" value="1"/>
</dbReference>
<protein>
    <submittedName>
        <fullName evidence="3">Indolepyruvate ferredoxin oxidoreductase family protein</fullName>
    </submittedName>
</protein>
<dbReference type="Gene3D" id="3.40.920.10">
    <property type="entry name" value="Pyruvate-ferredoxin oxidoreductase, PFOR, domain III"/>
    <property type="match status" value="1"/>
</dbReference>
<dbReference type="EMBL" id="CP060714">
    <property type="protein sequence ID" value="QNN58952.1"/>
    <property type="molecule type" value="Genomic_DNA"/>
</dbReference>
<dbReference type="SUPFAM" id="SSF52518">
    <property type="entry name" value="Thiamin diphosphate-binding fold (THDP-binding)"/>
    <property type="match status" value="2"/>
</dbReference>
<dbReference type="PROSITE" id="PS51379">
    <property type="entry name" value="4FE4S_FER_2"/>
    <property type="match status" value="1"/>
</dbReference>
<dbReference type="RefSeq" id="WP_187599757.1">
    <property type="nucleotide sequence ID" value="NZ_CP060714.1"/>
</dbReference>
<dbReference type="SUPFAM" id="SSF53323">
    <property type="entry name" value="Pyruvate-ferredoxin oxidoreductase, PFOR, domain III"/>
    <property type="match status" value="1"/>
</dbReference>
<dbReference type="Gene3D" id="3.40.50.970">
    <property type="match status" value="1"/>
</dbReference>
<proteinExistence type="predicted"/>
<dbReference type="InterPro" id="IPR051457">
    <property type="entry name" value="2-oxoacid:Fd_oxidoreductase"/>
</dbReference>
<dbReference type="InterPro" id="IPR002880">
    <property type="entry name" value="Pyrv_Fd/Flavodoxin_OxRdtase_N"/>
</dbReference>
<dbReference type="Proteomes" id="UP000515811">
    <property type="component" value="Chromosome"/>
</dbReference>
<gene>
    <name evidence="3" type="ORF">H9K76_09210</name>
</gene>
<dbReference type="NCBIfam" id="NF009588">
    <property type="entry name" value="PRK13029.1"/>
    <property type="match status" value="1"/>
</dbReference>
<dbReference type="InterPro" id="IPR046667">
    <property type="entry name" value="DUF6537"/>
</dbReference>
<dbReference type="AlphaFoldDB" id="A0A7G9RTM7"/>
<feature type="domain" description="4Fe-4S ferredoxin-type" evidence="2">
    <location>
        <begin position="628"/>
        <end position="658"/>
    </location>
</feature>